<gene>
    <name evidence="3" type="ORF">DM02DRAFT_69553</name>
</gene>
<organism evidence="3 4">
    <name type="scientific">Periconia macrospinosa</name>
    <dbReference type="NCBI Taxonomy" id="97972"/>
    <lineage>
        <taxon>Eukaryota</taxon>
        <taxon>Fungi</taxon>
        <taxon>Dikarya</taxon>
        <taxon>Ascomycota</taxon>
        <taxon>Pezizomycotina</taxon>
        <taxon>Dothideomycetes</taxon>
        <taxon>Pleosporomycetidae</taxon>
        <taxon>Pleosporales</taxon>
        <taxon>Massarineae</taxon>
        <taxon>Periconiaceae</taxon>
        <taxon>Periconia</taxon>
    </lineage>
</organism>
<keyword evidence="2" id="KW-1133">Transmembrane helix</keyword>
<dbReference type="Proteomes" id="UP000244855">
    <property type="component" value="Unassembled WGS sequence"/>
</dbReference>
<name>A0A2V1E5C7_9PLEO</name>
<feature type="transmembrane region" description="Helical" evidence="2">
    <location>
        <begin position="80"/>
        <end position="98"/>
    </location>
</feature>
<accession>A0A2V1E5C7</accession>
<keyword evidence="2" id="KW-0812">Transmembrane</keyword>
<evidence type="ECO:0000256" key="2">
    <source>
        <dbReference type="SAM" id="Phobius"/>
    </source>
</evidence>
<feature type="transmembrane region" description="Helical" evidence="2">
    <location>
        <begin position="49"/>
        <end position="68"/>
    </location>
</feature>
<feature type="region of interest" description="Disordered" evidence="1">
    <location>
        <begin position="128"/>
        <end position="177"/>
    </location>
</feature>
<dbReference type="EMBL" id="KZ805312">
    <property type="protein sequence ID" value="PVI05681.1"/>
    <property type="molecule type" value="Genomic_DNA"/>
</dbReference>
<keyword evidence="2" id="KW-0472">Membrane</keyword>
<dbReference type="AlphaFoldDB" id="A0A2V1E5C7"/>
<keyword evidence="4" id="KW-1185">Reference proteome</keyword>
<feature type="compositionally biased region" description="Polar residues" evidence="1">
    <location>
        <begin position="137"/>
        <end position="148"/>
    </location>
</feature>
<sequence>MTRQEANARQKRIVHTYYVVYIQQQTSSLQHVVCPDSLAELLDIYRESIFFFFFFTHTHLFLFAVHDATPHLPAHMLREFGPFPPTLACIIFVCFPCWRGDASSIFCIARPNRDDPAFGESNDEKCGLGKRAGLRTKGTTTRQSSQRARPSIREHQGNGQWQCASKQRQIRSNPVAS</sequence>
<protein>
    <submittedName>
        <fullName evidence="3">Uncharacterized protein</fullName>
    </submittedName>
</protein>
<feature type="compositionally biased region" description="Polar residues" evidence="1">
    <location>
        <begin position="157"/>
        <end position="177"/>
    </location>
</feature>
<evidence type="ECO:0000313" key="3">
    <source>
        <dbReference type="EMBL" id="PVI05681.1"/>
    </source>
</evidence>
<reference evidence="3 4" key="1">
    <citation type="journal article" date="2018" name="Sci. Rep.">
        <title>Comparative genomics provides insights into the lifestyle and reveals functional heterogeneity of dark septate endophytic fungi.</title>
        <authorList>
            <person name="Knapp D.G."/>
            <person name="Nemeth J.B."/>
            <person name="Barry K."/>
            <person name="Hainaut M."/>
            <person name="Henrissat B."/>
            <person name="Johnson J."/>
            <person name="Kuo A."/>
            <person name="Lim J.H.P."/>
            <person name="Lipzen A."/>
            <person name="Nolan M."/>
            <person name="Ohm R.A."/>
            <person name="Tamas L."/>
            <person name="Grigoriev I.V."/>
            <person name="Spatafora J.W."/>
            <person name="Nagy L.G."/>
            <person name="Kovacs G.M."/>
        </authorList>
    </citation>
    <scope>NUCLEOTIDE SEQUENCE [LARGE SCALE GENOMIC DNA]</scope>
    <source>
        <strain evidence="3 4">DSE2036</strain>
    </source>
</reference>
<proteinExistence type="predicted"/>
<evidence type="ECO:0000256" key="1">
    <source>
        <dbReference type="SAM" id="MobiDB-lite"/>
    </source>
</evidence>
<evidence type="ECO:0000313" key="4">
    <source>
        <dbReference type="Proteomes" id="UP000244855"/>
    </source>
</evidence>